<dbReference type="EMBL" id="DF237703">
    <property type="protein sequence ID" value="GAQ91266.1"/>
    <property type="molecule type" value="Genomic_DNA"/>
</dbReference>
<keyword evidence="1" id="KW-0175">Coiled coil</keyword>
<sequence>MTSKDQSLRAPRGNPPENPRQAGDLHPTPQSPKIQVDTDPGFKLNKRKREKGANFQKGIATSPPVSAKRPNRLEALWAAASAVLIPPAGSSPQQGGMAEEAEETPGHAQYTGKQQEGVWRPAPEDSFRQGYGDIPALFDGEKKDVWESAIALFKGKRESSNKETLESEALNVIGSVFPGLQEEQVAPHVLSQVQVVVCLPEDFDSSEFYQYYEQNPNRLQTAVILPKPKSKPKPKQVPPPSPPDTEILTGSQVPIAQMTAAGARKQARKSRSATPKPQAVVTSVRYPTIFSSFEQGAGPSGAGEEADVEEIPQITTEKPRSRPATRGLQRAMAAVTTTGPPSPASQRPPPQTWNLSSLRTFVLNKRQAQQLAVAQEFKKLRSDYQPPPQPKLKLSTSLTGYALTVLKRDFPGLATTDTPGQPSLLISQGNPMRDSDGMTQQVARRLATWAAAYPQGQDPQTKNPLYSVSELERNDFIPTLYLRKDGKGAVTLSRVGDLRTKEDMEKFRSNLDKLTTEMDTLGEVLSKEKLNGHKAPVLDPGQKVFHTLPIYFSLGLRIFLPPVPTPDGKYFKFTRWEIPRQHAVDPKTLTPGDPLFVIDDSNNRFAGVWFTAFCDFPDLPDGGGPCPVDLLHSASDIDAMAAAFAVDGTKPVPANNTRFIFYRFMGGYQGGDWTPQFCPVSQFRAVRYHIMEARTYAKKGEERYLCRELSSTESPAGMVFTPGFYQTPPEQGKPKTNIPQISIYSEYISWLDRRLVPFPEAAVTEFNNLTHPYRWFEDFRLPDDLYPYTSPCAPKGIQTWVAELWDQQGNEDDVVCIYGKTELPVFPSLAEERQETLRTQQQEAARETPGSKRKAEGPAEEVARRGKKRGPTRSPAPGPATRLSALVVFARNLIAGGPDRFDENITLNPLDATESPLFELFLQIATAVAPLSRDAANIFVRLANGVLKRQDLAEVLRFWRNSENKPSDCDKRDKERDDAEREEEEEEHEEGGGDKGAPEYEEEGGVPGGKGGSPGAREGTPEGGDEQGGEEGGEQGGSDKPRDKSPTAGLGEVQQTAALDPGHLTWRFSGAQPRNLHGFRSPSPRRGVSQSSSEERTRRGRSASRSVSSGRSSSPSGTPPGRAVRYRSVSPVLTRPARTETFPPAVYRFDPDVFEPEGSEQVCYSTDEPDDFADLGEGEEESPTETDPDAPKPGPPSASKGDGKFPSPEGRPKGGVTNGAKPPVRSRLIPQKRPVQERLSGPSGGEKTPLKHRLGPSLTTIPVRERLGPVRNDALSHSPKTEPQNPNGVKKPFRPQTPFPREERRGITVVEAIKTVNQLREQVKTAERTKEALELAVQALRGADAAAGEQSDCAALAQKEMEISNLRMQIAVAEHTKMAVARRETEKIHEEVAEFMKGNPKRMKKLAGFSPEREHSGRGEASRRLGPPPPKHFTDSGRTRTRERSPASSVITTAAERPTTGALRLRNMIGATQARLQTGWDVAP</sequence>
<feature type="region of interest" description="Disordered" evidence="2">
    <location>
        <begin position="227"/>
        <end position="280"/>
    </location>
</feature>
<feature type="compositionally biased region" description="Acidic residues" evidence="2">
    <location>
        <begin position="1023"/>
        <end position="1033"/>
    </location>
</feature>
<feature type="compositionally biased region" description="Acidic residues" evidence="2">
    <location>
        <begin position="980"/>
        <end position="989"/>
    </location>
</feature>
<evidence type="ECO:0000256" key="2">
    <source>
        <dbReference type="SAM" id="MobiDB-lite"/>
    </source>
</evidence>
<keyword evidence="4" id="KW-1185">Reference proteome</keyword>
<feature type="region of interest" description="Disordered" evidence="2">
    <location>
        <begin position="292"/>
        <end position="353"/>
    </location>
</feature>
<feature type="compositionally biased region" description="Acidic residues" evidence="2">
    <location>
        <begin position="1167"/>
        <end position="1188"/>
    </location>
</feature>
<evidence type="ECO:0000256" key="1">
    <source>
        <dbReference type="SAM" id="Coils"/>
    </source>
</evidence>
<name>A0A1Y1IR85_KLENI</name>
<reference evidence="3 4" key="1">
    <citation type="journal article" date="2014" name="Nat. Commun.">
        <title>Klebsormidium flaccidum genome reveals primary factors for plant terrestrial adaptation.</title>
        <authorList>
            <person name="Hori K."/>
            <person name="Maruyama F."/>
            <person name="Fujisawa T."/>
            <person name="Togashi T."/>
            <person name="Yamamoto N."/>
            <person name="Seo M."/>
            <person name="Sato S."/>
            <person name="Yamada T."/>
            <person name="Mori H."/>
            <person name="Tajima N."/>
            <person name="Moriyama T."/>
            <person name="Ikeuchi M."/>
            <person name="Watanabe M."/>
            <person name="Wada H."/>
            <person name="Kobayashi K."/>
            <person name="Saito M."/>
            <person name="Masuda T."/>
            <person name="Sasaki-Sekimoto Y."/>
            <person name="Mashiguchi K."/>
            <person name="Awai K."/>
            <person name="Shimojima M."/>
            <person name="Masuda S."/>
            <person name="Iwai M."/>
            <person name="Nobusawa T."/>
            <person name="Narise T."/>
            <person name="Kondo S."/>
            <person name="Saito H."/>
            <person name="Sato R."/>
            <person name="Murakawa M."/>
            <person name="Ihara Y."/>
            <person name="Oshima-Yamada Y."/>
            <person name="Ohtaka K."/>
            <person name="Satoh M."/>
            <person name="Sonobe K."/>
            <person name="Ishii M."/>
            <person name="Ohtani R."/>
            <person name="Kanamori-Sato M."/>
            <person name="Honoki R."/>
            <person name="Miyazaki D."/>
            <person name="Mochizuki H."/>
            <person name="Umetsu J."/>
            <person name="Higashi K."/>
            <person name="Shibata D."/>
            <person name="Kamiya Y."/>
            <person name="Sato N."/>
            <person name="Nakamura Y."/>
            <person name="Tabata S."/>
            <person name="Ida S."/>
            <person name="Kurokawa K."/>
            <person name="Ohta H."/>
        </authorList>
    </citation>
    <scope>NUCLEOTIDE SEQUENCE [LARGE SCALE GENOMIC DNA]</scope>
    <source>
        <strain evidence="3 4">NIES-2285</strain>
    </source>
</reference>
<evidence type="ECO:0000313" key="4">
    <source>
        <dbReference type="Proteomes" id="UP000054558"/>
    </source>
</evidence>
<feature type="compositionally biased region" description="Pro residues" evidence="2">
    <location>
        <begin position="340"/>
        <end position="351"/>
    </location>
</feature>
<feature type="region of interest" description="Disordered" evidence="2">
    <location>
        <begin position="963"/>
        <end position="1300"/>
    </location>
</feature>
<feature type="compositionally biased region" description="Basic and acidic residues" evidence="2">
    <location>
        <begin position="844"/>
        <end position="864"/>
    </location>
</feature>
<feature type="region of interest" description="Disordered" evidence="2">
    <location>
        <begin position="1"/>
        <end position="69"/>
    </location>
</feature>
<feature type="compositionally biased region" description="Gly residues" evidence="2">
    <location>
        <begin position="1005"/>
        <end position="1014"/>
    </location>
</feature>
<dbReference type="Proteomes" id="UP000054558">
    <property type="component" value="Unassembled WGS sequence"/>
</dbReference>
<feature type="compositionally biased region" description="Basic and acidic residues" evidence="2">
    <location>
        <begin position="1411"/>
        <end position="1423"/>
    </location>
</feature>
<feature type="region of interest" description="Disordered" evidence="2">
    <location>
        <begin position="87"/>
        <end position="124"/>
    </location>
</feature>
<proteinExistence type="predicted"/>
<feature type="region of interest" description="Disordered" evidence="2">
    <location>
        <begin position="832"/>
        <end position="880"/>
    </location>
</feature>
<feature type="coiled-coil region" evidence="1">
    <location>
        <begin position="1309"/>
        <end position="1376"/>
    </location>
</feature>
<feature type="compositionally biased region" description="Basic and acidic residues" evidence="2">
    <location>
        <begin position="963"/>
        <end position="979"/>
    </location>
</feature>
<organism evidence="3 4">
    <name type="scientific">Klebsormidium nitens</name>
    <name type="common">Green alga</name>
    <name type="synonym">Ulothrix nitens</name>
    <dbReference type="NCBI Taxonomy" id="105231"/>
    <lineage>
        <taxon>Eukaryota</taxon>
        <taxon>Viridiplantae</taxon>
        <taxon>Streptophyta</taxon>
        <taxon>Klebsormidiophyceae</taxon>
        <taxon>Klebsormidiales</taxon>
        <taxon>Klebsormidiaceae</taxon>
        <taxon>Klebsormidium</taxon>
    </lineage>
</organism>
<accession>A0A1Y1IR85</accession>
<feature type="compositionally biased region" description="Basic and acidic residues" evidence="2">
    <location>
        <begin position="1432"/>
        <end position="1445"/>
    </location>
</feature>
<gene>
    <name evidence="3" type="ORF">KFL_007540040</name>
</gene>
<feature type="compositionally biased region" description="Low complexity" evidence="2">
    <location>
        <begin position="1103"/>
        <end position="1123"/>
    </location>
</feature>
<feature type="region of interest" description="Disordered" evidence="2">
    <location>
        <begin position="1408"/>
        <end position="1462"/>
    </location>
</feature>
<protein>
    <submittedName>
        <fullName evidence="3">Uncharacterized protein</fullName>
    </submittedName>
</protein>
<evidence type="ECO:0000313" key="3">
    <source>
        <dbReference type="EMBL" id="GAQ91266.1"/>
    </source>
</evidence>